<dbReference type="Proteomes" id="UP000190135">
    <property type="component" value="Unassembled WGS sequence"/>
</dbReference>
<evidence type="ECO:0000313" key="3">
    <source>
        <dbReference type="EMBL" id="SKA26893.1"/>
    </source>
</evidence>
<dbReference type="InterPro" id="IPR029016">
    <property type="entry name" value="GAF-like_dom_sf"/>
</dbReference>
<organism evidence="3 4">
    <name type="scientific">Consotaella salsifontis</name>
    <dbReference type="NCBI Taxonomy" id="1365950"/>
    <lineage>
        <taxon>Bacteria</taxon>
        <taxon>Pseudomonadati</taxon>
        <taxon>Pseudomonadota</taxon>
        <taxon>Alphaproteobacteria</taxon>
        <taxon>Hyphomicrobiales</taxon>
        <taxon>Aurantimonadaceae</taxon>
        <taxon>Consotaella</taxon>
    </lineage>
</organism>
<dbReference type="SUPFAM" id="SSF55781">
    <property type="entry name" value="GAF domain-like"/>
    <property type="match status" value="3"/>
</dbReference>
<evidence type="ECO:0000313" key="4">
    <source>
        <dbReference type="Proteomes" id="UP000190135"/>
    </source>
</evidence>
<dbReference type="STRING" id="1365950.SAMN05428963_110133"/>
<dbReference type="Pfam" id="PF13185">
    <property type="entry name" value="GAF_2"/>
    <property type="match status" value="1"/>
</dbReference>
<evidence type="ECO:0000256" key="1">
    <source>
        <dbReference type="SAM" id="MobiDB-lite"/>
    </source>
</evidence>
<dbReference type="PANTHER" id="PTHR43102:SF2">
    <property type="entry name" value="GAF DOMAIN-CONTAINING PROTEIN"/>
    <property type="match status" value="1"/>
</dbReference>
<feature type="domain" description="GAF" evidence="2">
    <location>
        <begin position="26"/>
        <end position="175"/>
    </location>
</feature>
<proteinExistence type="predicted"/>
<keyword evidence="4" id="KW-1185">Reference proteome</keyword>
<dbReference type="OrthoDB" id="489241at2"/>
<feature type="domain" description="GAF" evidence="2">
    <location>
        <begin position="203"/>
        <end position="354"/>
    </location>
</feature>
<name>A0A1T4SFE7_9HYPH</name>
<feature type="compositionally biased region" description="Basic residues" evidence="1">
    <location>
        <begin position="464"/>
        <end position="481"/>
    </location>
</feature>
<reference evidence="3 4" key="1">
    <citation type="submission" date="2017-02" db="EMBL/GenBank/DDBJ databases">
        <authorList>
            <person name="Peterson S.W."/>
        </authorList>
    </citation>
    <scope>NUCLEOTIDE SEQUENCE [LARGE SCALE GENOMIC DNA]</scope>
    <source>
        <strain evidence="3 4">USBA 369</strain>
    </source>
</reference>
<feature type="region of interest" description="Disordered" evidence="1">
    <location>
        <begin position="454"/>
        <end position="481"/>
    </location>
</feature>
<dbReference type="Gene3D" id="3.30.450.40">
    <property type="match status" value="2"/>
</dbReference>
<dbReference type="SMART" id="SM00065">
    <property type="entry name" value="GAF"/>
    <property type="match status" value="2"/>
</dbReference>
<evidence type="ECO:0000259" key="2">
    <source>
        <dbReference type="SMART" id="SM00065"/>
    </source>
</evidence>
<dbReference type="Pfam" id="PF01590">
    <property type="entry name" value="GAF"/>
    <property type="match status" value="1"/>
</dbReference>
<protein>
    <submittedName>
        <fullName evidence="3">GAF domain-containing protein</fullName>
    </submittedName>
</protein>
<dbReference type="AlphaFoldDB" id="A0A1T4SFE7"/>
<dbReference type="PANTHER" id="PTHR43102">
    <property type="entry name" value="SLR1143 PROTEIN"/>
    <property type="match status" value="1"/>
</dbReference>
<sequence>MLDPHQLMKRQQVLVDFGEFAIRSDDLDEVLMEACRLVGDALGTGRAKVLEIQNERQELFVRAGVGWGPDVVGQVRLPMGERSSETYSIRVGKPVISQDIATETRFGVPRFMRDAGVVALINVPIFVPGERPYGILQVDDTEPREFGEDEIQFLRTYATILGPVIDRLHLVEERRATQEQLTADLAAMEELQRVSAELVGEQEPQALYQRMVEAACALMQSDASSLQELDAATGELKLLAWRGFHEESARFWQKVTPSMGTSCAQALDAGGHVIVSDVETPDARDDVIQAFRRSGLRSVQSTPLKASSGHFIGMLSTHWRDRHAPSERECRFFDLLARLTADLIERVNANKQLQESEERQSFLLKLSDALRLIADPEAIQREAARVLAEALGTNRAFFAQIGRDQDTARILVTYAGGISVALAPIPWATLRRIGCRNGGPAERQEPPTCWPILASTRSAGKPTPRFRRARPSAFRWSRRAG</sequence>
<gene>
    <name evidence="3" type="ORF">SAMN05428963_110133</name>
</gene>
<accession>A0A1T4SFE7</accession>
<dbReference type="EMBL" id="FUXL01000010">
    <property type="protein sequence ID" value="SKA26893.1"/>
    <property type="molecule type" value="Genomic_DNA"/>
</dbReference>
<dbReference type="InterPro" id="IPR003018">
    <property type="entry name" value="GAF"/>
</dbReference>